<feature type="compositionally biased region" description="Low complexity" evidence="8">
    <location>
        <begin position="28"/>
        <end position="86"/>
    </location>
</feature>
<organism evidence="9 10">
    <name type="scientific">Daedalea quercina L-15889</name>
    <dbReference type="NCBI Taxonomy" id="1314783"/>
    <lineage>
        <taxon>Eukaryota</taxon>
        <taxon>Fungi</taxon>
        <taxon>Dikarya</taxon>
        <taxon>Basidiomycota</taxon>
        <taxon>Agaricomycotina</taxon>
        <taxon>Agaricomycetes</taxon>
        <taxon>Polyporales</taxon>
        <taxon>Fomitopsis</taxon>
    </lineage>
</organism>
<keyword evidence="4 7" id="KW-0964">Secreted</keyword>
<proteinExistence type="inferred from homology"/>
<dbReference type="AlphaFoldDB" id="A0A165NY51"/>
<keyword evidence="3 7" id="KW-0134">Cell wall</keyword>
<evidence type="ECO:0000256" key="8">
    <source>
        <dbReference type="SAM" id="MobiDB-lite"/>
    </source>
</evidence>
<keyword evidence="10" id="KW-1185">Reference proteome</keyword>
<evidence type="ECO:0000313" key="9">
    <source>
        <dbReference type="EMBL" id="KZT67521.1"/>
    </source>
</evidence>
<sequence length="180" mass="17713">MQFKLAITAAVLSAIAVLAAPAPCESSWTSSASSTWPAPTSSSSTWSAPTSSSSTWVPESTSSTWAPAPSSSSTWAPTTSATETWAQSSAAPQPTSGAGSCNAGPVVCCNSAQSANNLDDGVTALLGLLGINVSDLANDVGLGCTSLVGGASCSSNTLCCENNSFSGIVAIGCVPIDISL</sequence>
<dbReference type="PROSITE" id="PS00956">
    <property type="entry name" value="HYDROPHOBIN"/>
    <property type="match status" value="1"/>
</dbReference>
<keyword evidence="6 7" id="KW-1015">Disulfide bond</keyword>
<dbReference type="EMBL" id="KV429075">
    <property type="protein sequence ID" value="KZT67521.1"/>
    <property type="molecule type" value="Genomic_DNA"/>
</dbReference>
<comment type="similarity">
    <text evidence="2 7">Belongs to the fungal hydrophobin family.</text>
</comment>
<evidence type="ECO:0000256" key="5">
    <source>
        <dbReference type="ARBA" id="ARBA00022729"/>
    </source>
</evidence>
<dbReference type="Proteomes" id="UP000076727">
    <property type="component" value="Unassembled WGS sequence"/>
</dbReference>
<comment type="subcellular location">
    <subcellularLocation>
        <location evidence="1 7">Secreted</location>
        <location evidence="1 7">Cell wall</location>
    </subcellularLocation>
</comment>
<feature type="region of interest" description="Disordered" evidence="8">
    <location>
        <begin position="28"/>
        <end position="94"/>
    </location>
</feature>
<evidence type="ECO:0000256" key="3">
    <source>
        <dbReference type="ARBA" id="ARBA00022512"/>
    </source>
</evidence>
<evidence type="ECO:0000313" key="10">
    <source>
        <dbReference type="Proteomes" id="UP000076727"/>
    </source>
</evidence>
<dbReference type="GO" id="GO:0009277">
    <property type="term" value="C:fungal-type cell wall"/>
    <property type="evidence" value="ECO:0007669"/>
    <property type="project" value="InterPro"/>
</dbReference>
<dbReference type="OrthoDB" id="4225815at2759"/>
<reference evidence="9 10" key="1">
    <citation type="journal article" date="2016" name="Mol. Biol. Evol.">
        <title>Comparative Genomics of Early-Diverging Mushroom-Forming Fungi Provides Insights into the Origins of Lignocellulose Decay Capabilities.</title>
        <authorList>
            <person name="Nagy L.G."/>
            <person name="Riley R."/>
            <person name="Tritt A."/>
            <person name="Adam C."/>
            <person name="Daum C."/>
            <person name="Floudas D."/>
            <person name="Sun H."/>
            <person name="Yadav J.S."/>
            <person name="Pangilinan J."/>
            <person name="Larsson K.H."/>
            <person name="Matsuura K."/>
            <person name="Barry K."/>
            <person name="Labutti K."/>
            <person name="Kuo R."/>
            <person name="Ohm R.A."/>
            <person name="Bhattacharya S.S."/>
            <person name="Shirouzu T."/>
            <person name="Yoshinaga Y."/>
            <person name="Martin F.M."/>
            <person name="Grigoriev I.V."/>
            <person name="Hibbett D.S."/>
        </authorList>
    </citation>
    <scope>NUCLEOTIDE SEQUENCE [LARGE SCALE GENOMIC DNA]</scope>
    <source>
        <strain evidence="9 10">L-15889</strain>
    </source>
</reference>
<accession>A0A165NY51</accession>
<dbReference type="InterPro" id="IPR001338">
    <property type="entry name" value="Class_I_Hydrophobin"/>
</dbReference>
<feature type="signal peptide" evidence="7">
    <location>
        <begin position="1"/>
        <end position="26"/>
    </location>
</feature>
<evidence type="ECO:0000256" key="2">
    <source>
        <dbReference type="ARBA" id="ARBA00010446"/>
    </source>
</evidence>
<gene>
    <name evidence="9" type="ORF">DAEQUDRAFT_673132</name>
</gene>
<name>A0A165NY51_9APHY</name>
<dbReference type="GO" id="GO:0005199">
    <property type="term" value="F:structural constituent of cell wall"/>
    <property type="evidence" value="ECO:0007669"/>
    <property type="project" value="InterPro"/>
</dbReference>
<dbReference type="Pfam" id="PF01185">
    <property type="entry name" value="Hydrophobin"/>
    <property type="match status" value="1"/>
</dbReference>
<dbReference type="SMART" id="SM00075">
    <property type="entry name" value="HYDRO"/>
    <property type="match status" value="1"/>
</dbReference>
<keyword evidence="5 7" id="KW-0732">Signal</keyword>
<feature type="chain" id="PRO_5013987404" description="Hydrophobin" evidence="7">
    <location>
        <begin position="27"/>
        <end position="180"/>
    </location>
</feature>
<evidence type="ECO:0000256" key="6">
    <source>
        <dbReference type="ARBA" id="ARBA00023157"/>
    </source>
</evidence>
<dbReference type="CDD" id="cd23507">
    <property type="entry name" value="hydrophobin_I"/>
    <property type="match status" value="1"/>
</dbReference>
<evidence type="ECO:0000256" key="4">
    <source>
        <dbReference type="ARBA" id="ARBA00022525"/>
    </source>
</evidence>
<dbReference type="STRING" id="1314783.A0A165NY51"/>
<evidence type="ECO:0000256" key="7">
    <source>
        <dbReference type="RuleBase" id="RU365009"/>
    </source>
</evidence>
<evidence type="ECO:0000256" key="1">
    <source>
        <dbReference type="ARBA" id="ARBA00004191"/>
    </source>
</evidence>
<dbReference type="InterPro" id="IPR019778">
    <property type="entry name" value="Class_I_Hydrophobin_CS"/>
</dbReference>
<protein>
    <recommendedName>
        <fullName evidence="7">Hydrophobin</fullName>
    </recommendedName>
</protein>